<feature type="transmembrane region" description="Helical" evidence="1">
    <location>
        <begin position="21"/>
        <end position="48"/>
    </location>
</feature>
<accession>A0A4Y2IRR1</accession>
<evidence type="ECO:0000313" key="2">
    <source>
        <dbReference type="EMBL" id="GBM79626.1"/>
    </source>
</evidence>
<sequence length="99" mass="11137">MTYSLKLRSNGLSFHRFRPRFMLFPVVGMGRIYVACGLVSAFLVSHIVTVNSLHIKRPDCAILAKSSAIGTAYLFEFHRPQSTSANLEALEVWPSYTPF</sequence>
<dbReference type="Proteomes" id="UP000499080">
    <property type="component" value="Unassembled WGS sequence"/>
</dbReference>
<keyword evidence="1" id="KW-0472">Membrane</keyword>
<name>A0A4Y2IRR1_ARAVE</name>
<dbReference type="EMBL" id="BGPR01002831">
    <property type="protein sequence ID" value="GBM79626.1"/>
    <property type="molecule type" value="Genomic_DNA"/>
</dbReference>
<dbReference type="AlphaFoldDB" id="A0A4Y2IRR1"/>
<gene>
    <name evidence="2" type="ORF">AVEN_131225_1</name>
</gene>
<proteinExistence type="predicted"/>
<protein>
    <submittedName>
        <fullName evidence="2">Uncharacterized protein</fullName>
    </submittedName>
</protein>
<keyword evidence="1" id="KW-1133">Transmembrane helix</keyword>
<organism evidence="2 3">
    <name type="scientific">Araneus ventricosus</name>
    <name type="common">Orbweaver spider</name>
    <name type="synonym">Epeira ventricosa</name>
    <dbReference type="NCBI Taxonomy" id="182803"/>
    <lineage>
        <taxon>Eukaryota</taxon>
        <taxon>Metazoa</taxon>
        <taxon>Ecdysozoa</taxon>
        <taxon>Arthropoda</taxon>
        <taxon>Chelicerata</taxon>
        <taxon>Arachnida</taxon>
        <taxon>Araneae</taxon>
        <taxon>Araneomorphae</taxon>
        <taxon>Entelegynae</taxon>
        <taxon>Araneoidea</taxon>
        <taxon>Araneidae</taxon>
        <taxon>Araneus</taxon>
    </lineage>
</organism>
<keyword evidence="1" id="KW-0812">Transmembrane</keyword>
<evidence type="ECO:0000313" key="3">
    <source>
        <dbReference type="Proteomes" id="UP000499080"/>
    </source>
</evidence>
<keyword evidence="3" id="KW-1185">Reference proteome</keyword>
<evidence type="ECO:0000256" key="1">
    <source>
        <dbReference type="SAM" id="Phobius"/>
    </source>
</evidence>
<comment type="caution">
    <text evidence="2">The sequence shown here is derived from an EMBL/GenBank/DDBJ whole genome shotgun (WGS) entry which is preliminary data.</text>
</comment>
<reference evidence="2 3" key="1">
    <citation type="journal article" date="2019" name="Sci. Rep.">
        <title>Orb-weaving spider Araneus ventricosus genome elucidates the spidroin gene catalogue.</title>
        <authorList>
            <person name="Kono N."/>
            <person name="Nakamura H."/>
            <person name="Ohtoshi R."/>
            <person name="Moran D.A.P."/>
            <person name="Shinohara A."/>
            <person name="Yoshida Y."/>
            <person name="Fujiwara M."/>
            <person name="Mori M."/>
            <person name="Tomita M."/>
            <person name="Arakawa K."/>
        </authorList>
    </citation>
    <scope>NUCLEOTIDE SEQUENCE [LARGE SCALE GENOMIC DNA]</scope>
</reference>